<reference evidence="1" key="1">
    <citation type="journal article" date="2019" name="MBio">
        <title>Virus Genomes from Deep Sea Sediments Expand the Ocean Megavirome and Support Independent Origins of Viral Gigantism.</title>
        <authorList>
            <person name="Backstrom D."/>
            <person name="Yutin N."/>
            <person name="Jorgensen S.L."/>
            <person name="Dharamshi J."/>
            <person name="Homa F."/>
            <person name="Zaremba-Niedwiedzka K."/>
            <person name="Spang A."/>
            <person name="Wolf Y.I."/>
            <person name="Koonin E.V."/>
            <person name="Ettema T.J."/>
        </authorList>
    </citation>
    <scope>NUCLEOTIDE SEQUENCE</scope>
</reference>
<protein>
    <recommendedName>
        <fullName evidence="2">Regulator of chromosome condensation protein</fullName>
    </recommendedName>
</protein>
<name>A0A481ZB31_9VIRU</name>
<dbReference type="SUPFAM" id="SSF50985">
    <property type="entry name" value="RCC1/BLIP-II"/>
    <property type="match status" value="1"/>
</dbReference>
<evidence type="ECO:0008006" key="2">
    <source>
        <dbReference type="Google" id="ProtNLM"/>
    </source>
</evidence>
<proteinExistence type="predicted"/>
<dbReference type="EMBL" id="MK500586">
    <property type="protein sequence ID" value="QBK92846.1"/>
    <property type="molecule type" value="Genomic_DNA"/>
</dbReference>
<dbReference type="Gene3D" id="2.130.10.30">
    <property type="entry name" value="Regulator of chromosome condensation 1/beta-lactamase-inhibitor protein II"/>
    <property type="match status" value="2"/>
</dbReference>
<accession>A0A481ZB31</accession>
<organism evidence="1">
    <name type="scientific">Pithovirus LCPAC401</name>
    <dbReference type="NCBI Taxonomy" id="2506595"/>
    <lineage>
        <taxon>Viruses</taxon>
        <taxon>Pithoviruses</taxon>
    </lineage>
</organism>
<sequence length="310" mass="34663">MSSKSKVIADCGNLSLDISNLICKFLILKPINKQIACSRFVFSGIRDGKILVSNKNHYHHSNRTDFVSVSADGRICAALHSDGTFEVLLKNMDRKLFVWKYYSPDDRFVNITAVNEDVIAIRSDGSIKSMKKGEMKKKGFVMFTRGTSILYENVIGLRDNGTIEYLDLSDSDNFLRSSNDNLPKGSDYVSIASGWSHILTLKADGTLYSKVFTSTDEYRVISDTPKGDNFIAIDACYHNSAALTDGGIIYLWGNYNRYCKMEEIVTKNCIDIAISDRAIVGLISDGNIIIYLLSDTRDKHGSRIIGSYKF</sequence>
<gene>
    <name evidence="1" type="ORF">LCPAC401_04840</name>
</gene>
<dbReference type="InterPro" id="IPR009091">
    <property type="entry name" value="RCC1/BLIP-II"/>
</dbReference>
<evidence type="ECO:0000313" key="1">
    <source>
        <dbReference type="EMBL" id="QBK92846.1"/>
    </source>
</evidence>